<evidence type="ECO:0000256" key="3">
    <source>
        <dbReference type="ARBA" id="ARBA00022692"/>
    </source>
</evidence>
<dbReference type="Pfam" id="PF03647">
    <property type="entry name" value="Tmemb_14"/>
    <property type="match status" value="1"/>
</dbReference>
<comment type="caution">
    <text evidence="7">The sequence shown here is derived from an EMBL/GenBank/DDBJ whole genome shotgun (WGS) entry which is preliminary data.</text>
</comment>
<keyword evidence="5 6" id="KW-0472">Membrane</keyword>
<feature type="transmembrane region" description="Helical" evidence="6">
    <location>
        <begin position="213"/>
        <end position="233"/>
    </location>
</feature>
<dbReference type="Proteomes" id="UP001152523">
    <property type="component" value="Unassembled WGS sequence"/>
</dbReference>
<keyword evidence="4 6" id="KW-1133">Transmembrane helix</keyword>
<accession>A0AAV0CZ74</accession>
<dbReference type="GO" id="GO:0009706">
    <property type="term" value="C:chloroplast inner membrane"/>
    <property type="evidence" value="ECO:0007669"/>
    <property type="project" value="TreeGrafter"/>
</dbReference>
<dbReference type="GO" id="GO:0015245">
    <property type="term" value="F:fatty acid transmembrane transporter activity"/>
    <property type="evidence" value="ECO:0007669"/>
    <property type="project" value="TreeGrafter"/>
</dbReference>
<evidence type="ECO:0000256" key="5">
    <source>
        <dbReference type="ARBA" id="ARBA00023136"/>
    </source>
</evidence>
<name>A0AAV0CZ74_9ASTE</name>
<dbReference type="Gene3D" id="1.10.10.1740">
    <property type="entry name" value="Transmembrane protein 14-like"/>
    <property type="match status" value="1"/>
</dbReference>
<comment type="subcellular location">
    <subcellularLocation>
        <location evidence="1">Membrane</location>
    </subcellularLocation>
</comment>
<evidence type="ECO:0000256" key="4">
    <source>
        <dbReference type="ARBA" id="ARBA00022989"/>
    </source>
</evidence>
<sequence>MSITMEHFAIGNPNSRLNRCFRQAFSARLYTPATLGLESGRPRFAHSRSCRVLGLGQSIYPKGPGVAPLRKRSLCKRSNFLFAAAHEEPISDIKGEYENDDHGKADDELQEAWRRALDLFNEQAIKMKSISKEAYDVYSTKATVILEETSEKLKIQAEKARHDLSVTAKEISEGSKEYLAIAAENSPEPVKDIMETFASSTDELKDISNVLDFYLGIPYGALLSVGGFMLFMLTGSIPAIRFGLILGGTLLAFSISSLRSWRKGESTSLALKGQTGIATILFLRQFRLLLQRSSIVNFLMFLISGSMAAFFAYRIIRGGEHTKGLAESQ</sequence>
<dbReference type="InterPro" id="IPR005349">
    <property type="entry name" value="TMEM14"/>
</dbReference>
<organism evidence="7 8">
    <name type="scientific">Cuscuta epithymum</name>
    <dbReference type="NCBI Taxonomy" id="186058"/>
    <lineage>
        <taxon>Eukaryota</taxon>
        <taxon>Viridiplantae</taxon>
        <taxon>Streptophyta</taxon>
        <taxon>Embryophyta</taxon>
        <taxon>Tracheophyta</taxon>
        <taxon>Spermatophyta</taxon>
        <taxon>Magnoliopsida</taxon>
        <taxon>eudicotyledons</taxon>
        <taxon>Gunneridae</taxon>
        <taxon>Pentapetalae</taxon>
        <taxon>asterids</taxon>
        <taxon>lamiids</taxon>
        <taxon>Solanales</taxon>
        <taxon>Convolvulaceae</taxon>
        <taxon>Cuscuteae</taxon>
        <taxon>Cuscuta</taxon>
        <taxon>Cuscuta subgen. Cuscuta</taxon>
    </lineage>
</organism>
<comment type="similarity">
    <text evidence="2">Belongs to the TMEM14 family.</text>
</comment>
<evidence type="ECO:0000256" key="1">
    <source>
        <dbReference type="ARBA" id="ARBA00004370"/>
    </source>
</evidence>
<evidence type="ECO:0000313" key="7">
    <source>
        <dbReference type="EMBL" id="CAH9089035.1"/>
    </source>
</evidence>
<keyword evidence="3 6" id="KW-0812">Transmembrane</keyword>
<reference evidence="7" key="1">
    <citation type="submission" date="2022-07" db="EMBL/GenBank/DDBJ databases">
        <authorList>
            <person name="Macas J."/>
            <person name="Novak P."/>
            <person name="Neumann P."/>
        </authorList>
    </citation>
    <scope>NUCLEOTIDE SEQUENCE</scope>
</reference>
<protein>
    <submittedName>
        <fullName evidence="7">Uncharacterized protein</fullName>
    </submittedName>
</protein>
<dbReference type="AlphaFoldDB" id="A0AAV0CZ74"/>
<dbReference type="PANTHER" id="PTHR12668">
    <property type="entry name" value="TRANSMEMBRANE PROTEIN 14, 15"/>
    <property type="match status" value="1"/>
</dbReference>
<dbReference type="InterPro" id="IPR044890">
    <property type="entry name" value="TMEM14_sf"/>
</dbReference>
<evidence type="ECO:0000256" key="6">
    <source>
        <dbReference type="SAM" id="Phobius"/>
    </source>
</evidence>
<gene>
    <name evidence="7" type="ORF">CEPIT_LOCUS10745</name>
</gene>
<feature type="transmembrane region" description="Helical" evidence="6">
    <location>
        <begin position="239"/>
        <end position="258"/>
    </location>
</feature>
<dbReference type="PANTHER" id="PTHR12668:SF43">
    <property type="entry name" value="TRANSMEMBRANE PROTEIN 14 HOMOLOG"/>
    <property type="match status" value="1"/>
</dbReference>
<dbReference type="EMBL" id="CAMAPF010000060">
    <property type="protein sequence ID" value="CAH9089035.1"/>
    <property type="molecule type" value="Genomic_DNA"/>
</dbReference>
<feature type="transmembrane region" description="Helical" evidence="6">
    <location>
        <begin position="295"/>
        <end position="316"/>
    </location>
</feature>
<evidence type="ECO:0000313" key="8">
    <source>
        <dbReference type="Proteomes" id="UP001152523"/>
    </source>
</evidence>
<keyword evidence="8" id="KW-1185">Reference proteome</keyword>
<evidence type="ECO:0000256" key="2">
    <source>
        <dbReference type="ARBA" id="ARBA00007590"/>
    </source>
</evidence>
<proteinExistence type="inferred from homology"/>